<dbReference type="InterPro" id="IPR024465">
    <property type="entry name" value="DUF2399"/>
</dbReference>
<protein>
    <recommendedName>
        <fullName evidence="1">DUF2399 domain-containing protein</fullName>
    </recommendedName>
</protein>
<dbReference type="Pfam" id="PF09664">
    <property type="entry name" value="DUF2399"/>
    <property type="match status" value="1"/>
</dbReference>
<accession>A0A918WWT8</accession>
<proteinExistence type="predicted"/>
<name>A0A918WWT8_9ACTN</name>
<evidence type="ECO:0000259" key="1">
    <source>
        <dbReference type="Pfam" id="PF09664"/>
    </source>
</evidence>
<gene>
    <name evidence="2" type="ORF">GCM10010334_26240</name>
</gene>
<sequence>MLHYHGDFDWGGLRIATHLLRHVPWQPWRFTASDYRAAAARHPGSTALTGTSADAPWDPELRRALEEVGLRVEEESVSADLFADLGQPGRT</sequence>
<feature type="domain" description="DUF2399" evidence="1">
    <location>
        <begin position="1"/>
        <end position="85"/>
    </location>
</feature>
<evidence type="ECO:0000313" key="3">
    <source>
        <dbReference type="Proteomes" id="UP000638353"/>
    </source>
</evidence>
<organism evidence="2 3">
    <name type="scientific">Streptomyces finlayi</name>
    <dbReference type="NCBI Taxonomy" id="67296"/>
    <lineage>
        <taxon>Bacteria</taxon>
        <taxon>Bacillati</taxon>
        <taxon>Actinomycetota</taxon>
        <taxon>Actinomycetes</taxon>
        <taxon>Kitasatosporales</taxon>
        <taxon>Streptomycetaceae</taxon>
        <taxon>Streptomyces</taxon>
    </lineage>
</organism>
<dbReference type="RefSeq" id="WP_229897767.1">
    <property type="nucleotide sequence ID" value="NZ_BMVC01000004.1"/>
</dbReference>
<dbReference type="EMBL" id="BMVC01000004">
    <property type="protein sequence ID" value="GHC91323.1"/>
    <property type="molecule type" value="Genomic_DNA"/>
</dbReference>
<dbReference type="Proteomes" id="UP000638353">
    <property type="component" value="Unassembled WGS sequence"/>
</dbReference>
<comment type="caution">
    <text evidence="2">The sequence shown here is derived from an EMBL/GenBank/DDBJ whole genome shotgun (WGS) entry which is preliminary data.</text>
</comment>
<dbReference type="AlphaFoldDB" id="A0A918WWT8"/>
<reference evidence="2" key="1">
    <citation type="journal article" date="2014" name="Int. J. Syst. Evol. Microbiol.">
        <title>Complete genome sequence of Corynebacterium casei LMG S-19264T (=DSM 44701T), isolated from a smear-ripened cheese.</title>
        <authorList>
            <consortium name="US DOE Joint Genome Institute (JGI-PGF)"/>
            <person name="Walter F."/>
            <person name="Albersmeier A."/>
            <person name="Kalinowski J."/>
            <person name="Ruckert C."/>
        </authorList>
    </citation>
    <scope>NUCLEOTIDE SEQUENCE</scope>
    <source>
        <strain evidence="2">JCM 4637</strain>
    </source>
</reference>
<evidence type="ECO:0000313" key="2">
    <source>
        <dbReference type="EMBL" id="GHC91323.1"/>
    </source>
</evidence>
<reference evidence="2" key="2">
    <citation type="submission" date="2020-09" db="EMBL/GenBank/DDBJ databases">
        <authorList>
            <person name="Sun Q."/>
            <person name="Ohkuma M."/>
        </authorList>
    </citation>
    <scope>NUCLEOTIDE SEQUENCE</scope>
    <source>
        <strain evidence="2">JCM 4637</strain>
    </source>
</reference>